<organism evidence="7 8">
    <name type="scientific">Niveispirillum lacus</name>
    <dbReference type="NCBI Taxonomy" id="1981099"/>
    <lineage>
        <taxon>Bacteria</taxon>
        <taxon>Pseudomonadati</taxon>
        <taxon>Pseudomonadota</taxon>
        <taxon>Alphaproteobacteria</taxon>
        <taxon>Rhodospirillales</taxon>
        <taxon>Azospirillaceae</taxon>
        <taxon>Niveispirillum</taxon>
    </lineage>
</organism>
<dbReference type="Pfam" id="PF25971">
    <property type="entry name" value="CzcB_N"/>
    <property type="match status" value="1"/>
</dbReference>
<dbReference type="Pfam" id="PF25954">
    <property type="entry name" value="Beta-barrel_RND_2"/>
    <property type="match status" value="1"/>
</dbReference>
<feature type="domain" description="CzcB N-terminal" evidence="4">
    <location>
        <begin position="51"/>
        <end position="141"/>
    </location>
</feature>
<dbReference type="SUPFAM" id="SSF111369">
    <property type="entry name" value="HlyD-like secretion proteins"/>
    <property type="match status" value="1"/>
</dbReference>
<dbReference type="AlphaFoldDB" id="A0A255Z614"/>
<dbReference type="Proteomes" id="UP000216998">
    <property type="component" value="Unassembled WGS sequence"/>
</dbReference>
<evidence type="ECO:0000259" key="5">
    <source>
        <dbReference type="Pfam" id="PF25973"/>
    </source>
</evidence>
<dbReference type="InterPro" id="IPR051909">
    <property type="entry name" value="MFP_Cation_Efflux"/>
</dbReference>
<dbReference type="Gene3D" id="2.40.50.100">
    <property type="match status" value="1"/>
</dbReference>
<comment type="similarity">
    <text evidence="1">Belongs to the membrane fusion protein (MFP) (TC 8.A.1) family.</text>
</comment>
<dbReference type="GO" id="GO:0015679">
    <property type="term" value="P:plasma membrane copper ion transport"/>
    <property type="evidence" value="ECO:0007669"/>
    <property type="project" value="TreeGrafter"/>
</dbReference>
<feature type="domain" description="CusB-like beta-barrel" evidence="3">
    <location>
        <begin position="264"/>
        <end position="336"/>
    </location>
</feature>
<evidence type="ECO:0000256" key="1">
    <source>
        <dbReference type="ARBA" id="ARBA00009477"/>
    </source>
</evidence>
<dbReference type="OrthoDB" id="9774837at2"/>
<dbReference type="InterPro" id="IPR058792">
    <property type="entry name" value="Beta-barrel_RND_2"/>
</dbReference>
<keyword evidence="2" id="KW-0813">Transport</keyword>
<feature type="domain" description="CzcB-like barrel-sandwich hybrid" evidence="5">
    <location>
        <begin position="190"/>
        <end position="261"/>
    </location>
</feature>
<dbReference type="PANTHER" id="PTHR30097:SF4">
    <property type="entry name" value="SLR6042 PROTEIN"/>
    <property type="match status" value="1"/>
</dbReference>
<dbReference type="InterPro" id="IPR058647">
    <property type="entry name" value="BSH_CzcB-like"/>
</dbReference>
<dbReference type="InterPro" id="IPR058646">
    <property type="entry name" value="CzcB_N"/>
</dbReference>
<dbReference type="GO" id="GO:0060003">
    <property type="term" value="P:copper ion export"/>
    <property type="evidence" value="ECO:0007669"/>
    <property type="project" value="TreeGrafter"/>
</dbReference>
<dbReference type="InterPro" id="IPR058649">
    <property type="entry name" value="CzcB_C"/>
</dbReference>
<sequence length="417" mass="44522">MIKQTLLVATILAVGGAGALWLINRPTATHALGGHPAAPAAGEYERGPHRGRMLRDGPLALELTVFEDGVPPHYRVYAYVDDKPVAPQTVGLAVAVTRLGGKVDKFGFKPEQDYLVGDGVLVEPHSFDVHVVANRGGKRSEWKFASYEGRTRIEPASAEASGIKTEPAGPATINETVEVTGRIGLNMDRSARIDARFPGLVREVRKLPGDRVEAGEVIATIESNESLQTYAVKSPVSGTVLSRDINVGAVTGNGPLFEIGDLSTLWADLRLFPADAARVKVGQAVSLRTVDGTEITGSVQRILPLADAGSQTVVARVLLDNTDQKLRPGQVVNASIIVASREVPLAVKVSGLQAFRDFTVVFALVGDTYEVRMLELGQQDGDKVEVLGGIEPGERYVTENSFLIKADIDKSGASHDH</sequence>
<dbReference type="Pfam" id="PF25975">
    <property type="entry name" value="CzcB_C"/>
    <property type="match status" value="1"/>
</dbReference>
<gene>
    <name evidence="7" type="ORF">CHU95_03160</name>
</gene>
<dbReference type="GO" id="GO:0046914">
    <property type="term" value="F:transition metal ion binding"/>
    <property type="evidence" value="ECO:0007669"/>
    <property type="project" value="TreeGrafter"/>
</dbReference>
<protein>
    <submittedName>
        <fullName evidence="7">HlyD family secretion protein</fullName>
    </submittedName>
</protein>
<name>A0A255Z614_9PROT</name>
<dbReference type="GO" id="GO:0030288">
    <property type="term" value="C:outer membrane-bounded periplasmic space"/>
    <property type="evidence" value="ECO:0007669"/>
    <property type="project" value="TreeGrafter"/>
</dbReference>
<dbReference type="Pfam" id="PF25973">
    <property type="entry name" value="BSH_CzcB"/>
    <property type="match status" value="1"/>
</dbReference>
<evidence type="ECO:0000259" key="6">
    <source>
        <dbReference type="Pfam" id="PF25975"/>
    </source>
</evidence>
<dbReference type="PANTHER" id="PTHR30097">
    <property type="entry name" value="CATION EFFLUX SYSTEM PROTEIN CUSB"/>
    <property type="match status" value="1"/>
</dbReference>
<feature type="domain" description="CzcB-like C-terminal circularly permuted SH3-like" evidence="6">
    <location>
        <begin position="345"/>
        <end position="405"/>
    </location>
</feature>
<evidence type="ECO:0000256" key="2">
    <source>
        <dbReference type="ARBA" id="ARBA00022448"/>
    </source>
</evidence>
<evidence type="ECO:0000313" key="7">
    <source>
        <dbReference type="EMBL" id="OYQ36861.1"/>
    </source>
</evidence>
<accession>A0A255Z614</accession>
<dbReference type="FunFam" id="2.40.30.170:FF:000010">
    <property type="entry name" value="Efflux RND transporter periplasmic adaptor subunit"/>
    <property type="match status" value="1"/>
</dbReference>
<reference evidence="7 8" key="1">
    <citation type="submission" date="2017-07" db="EMBL/GenBank/DDBJ databases">
        <title>Niveispirillum cyanobacteriorum sp. nov., isolated from cyanobacterial aggregates in a eutrophic lake.</title>
        <authorList>
            <person name="Cai H."/>
        </authorList>
    </citation>
    <scope>NUCLEOTIDE SEQUENCE [LARGE SCALE GENOMIC DNA]</scope>
    <source>
        <strain evidence="8">TH1-14</strain>
    </source>
</reference>
<evidence type="ECO:0000259" key="3">
    <source>
        <dbReference type="Pfam" id="PF25954"/>
    </source>
</evidence>
<dbReference type="Gene3D" id="2.40.30.170">
    <property type="match status" value="1"/>
</dbReference>
<dbReference type="EMBL" id="NOXU01000020">
    <property type="protein sequence ID" value="OYQ36861.1"/>
    <property type="molecule type" value="Genomic_DNA"/>
</dbReference>
<dbReference type="Gene3D" id="2.40.420.20">
    <property type="match status" value="1"/>
</dbReference>
<evidence type="ECO:0000313" key="8">
    <source>
        <dbReference type="Proteomes" id="UP000216998"/>
    </source>
</evidence>
<comment type="caution">
    <text evidence="7">The sequence shown here is derived from an EMBL/GenBank/DDBJ whole genome shotgun (WGS) entry which is preliminary data.</text>
</comment>
<evidence type="ECO:0000259" key="4">
    <source>
        <dbReference type="Pfam" id="PF25971"/>
    </source>
</evidence>
<proteinExistence type="inferred from homology"/>
<keyword evidence="8" id="KW-1185">Reference proteome</keyword>